<comment type="caution">
    <text evidence="2">The sequence shown here is derived from an EMBL/GenBank/DDBJ whole genome shotgun (WGS) entry which is preliminary data.</text>
</comment>
<name>A0A2T6CDJ3_9RHOB</name>
<sequence length="412" mass="45085">MSKRALVSKLIQNVRASYWFLPGSLVCLAALLAQGTLYLDQHPDFLPFDLPKGLRDTQVDGARSLMSIISQSVFGVAGVMFSMTIVAVSFASGNFGPRLIGNFMRDRGNQWSLGILVATFVYALLITRAIQSPTGADADLSTALFVPYLSILIALGLTFVSVFTVVYFVHHIPETINVSNITAGLGKRLVADIKTLIDTQSDRDPSTTPTQPTGDPAMTVTLGQSGYIQTMNKEQLRNLAQDHDLFIDVPLPVGEFVTEDTVVLRIWGPQVPDEAKEELTSCFALGHSPTESQNLMFIVDQLVEMIARAMSPGVNDPFTAINCLNWLHSACVAAANHKGGLRPVQDGPVKTKALEFGDLLEASFGVPWKYIHADPLCARHMRVIFAKLPNQLEDPEHLDSFRAFMDRVDPAI</sequence>
<dbReference type="RefSeq" id="WP_025049723.1">
    <property type="nucleotide sequence ID" value="NZ_QBKU01000006.1"/>
</dbReference>
<dbReference type="Pfam" id="PF10011">
    <property type="entry name" value="DUF2254"/>
    <property type="match status" value="1"/>
</dbReference>
<feature type="transmembrane region" description="Helical" evidence="1">
    <location>
        <begin position="145"/>
        <end position="169"/>
    </location>
</feature>
<proteinExistence type="predicted"/>
<dbReference type="EMBL" id="QBKU01000006">
    <property type="protein sequence ID" value="PTX73589.1"/>
    <property type="molecule type" value="Genomic_DNA"/>
</dbReference>
<dbReference type="AlphaFoldDB" id="A0A2T6CDJ3"/>
<feature type="transmembrane region" description="Helical" evidence="1">
    <location>
        <begin position="111"/>
        <end position="130"/>
    </location>
</feature>
<organism evidence="2 3">
    <name type="scientific">Sulfitobacter mediterraneus</name>
    <dbReference type="NCBI Taxonomy" id="83219"/>
    <lineage>
        <taxon>Bacteria</taxon>
        <taxon>Pseudomonadati</taxon>
        <taxon>Pseudomonadota</taxon>
        <taxon>Alphaproteobacteria</taxon>
        <taxon>Rhodobacterales</taxon>
        <taxon>Roseobacteraceae</taxon>
        <taxon>Sulfitobacter</taxon>
    </lineage>
</organism>
<evidence type="ECO:0000313" key="3">
    <source>
        <dbReference type="Proteomes" id="UP000244092"/>
    </source>
</evidence>
<evidence type="ECO:0000313" key="2">
    <source>
        <dbReference type="EMBL" id="PTX73589.1"/>
    </source>
</evidence>
<reference evidence="2 3" key="1">
    <citation type="submission" date="2018-04" db="EMBL/GenBank/DDBJ databases">
        <title>Genomic Encyclopedia of Archaeal and Bacterial Type Strains, Phase II (KMG-II): from individual species to whole genera.</title>
        <authorList>
            <person name="Goeker M."/>
        </authorList>
    </citation>
    <scope>NUCLEOTIDE SEQUENCE [LARGE SCALE GENOMIC DNA]</scope>
    <source>
        <strain evidence="2 3">DSM 12244</strain>
    </source>
</reference>
<keyword evidence="1" id="KW-1133">Transmembrane helix</keyword>
<feature type="transmembrane region" description="Helical" evidence="1">
    <location>
        <begin position="68"/>
        <end position="90"/>
    </location>
</feature>
<feature type="transmembrane region" description="Helical" evidence="1">
    <location>
        <begin position="20"/>
        <end position="39"/>
    </location>
</feature>
<dbReference type="Proteomes" id="UP000244092">
    <property type="component" value="Unassembled WGS sequence"/>
</dbReference>
<keyword evidence="1" id="KW-0812">Transmembrane</keyword>
<protein>
    <submittedName>
        <fullName evidence="2">Putative membrane protein</fullName>
    </submittedName>
</protein>
<dbReference type="OrthoDB" id="2955631at2"/>
<keyword evidence="1" id="KW-0472">Membrane</keyword>
<evidence type="ECO:0000256" key="1">
    <source>
        <dbReference type="SAM" id="Phobius"/>
    </source>
</evidence>
<dbReference type="InterPro" id="IPR018723">
    <property type="entry name" value="DUF2254_membrane"/>
</dbReference>
<accession>A0A2T6CDJ3</accession>
<gene>
    <name evidence="2" type="ORF">C8N31_10652</name>
</gene>